<sequence length="293" mass="34742">MRTEQEMVKLILQVAKEDERIRAVYMNGSRANVNAPTDIFQDYDVVFVVTDVNSFVMDQNWINRFGELLMIQEPERNDKALGPDVDLSQNYGYLMLFSDGNRIDLHLQTKEFMLSTYQEDSLTISLLDKDGWLPEIPPATDKDYWITQPSEAEYFSCCNDFWWCIQNVAKGLWREELPYAKQMYELVIRPRLNQVVSWWIGMNHDYEISPGKMGKYFELYLPNEYWKMYRSTYTDGDYENTWDGVFITCELFRVLAKEVANHEAFHYVEKDGQNMMKYLTRVRALPKDAKDIF</sequence>
<reference evidence="1 2" key="1">
    <citation type="submission" date="2021-05" db="EMBL/GenBank/DDBJ databases">
        <title>Ornithinibacillus massiliensis sp. nov.</title>
        <authorList>
            <person name="Iwaza R."/>
            <person name="Lagier J.-C."/>
            <person name="Raoult D."/>
        </authorList>
    </citation>
    <scope>NUCLEOTIDE SEQUENCE [LARGE SCALE GENOMIC DNA]</scope>
    <source>
        <strain evidence="1 2">Marseille-P3601</strain>
    </source>
</reference>
<name>A0ABS5MDB2_9BACI</name>
<dbReference type="InterPro" id="IPR007530">
    <property type="entry name" value="Aminoglycoside_adenylylTfrase"/>
</dbReference>
<dbReference type="SUPFAM" id="SSF81301">
    <property type="entry name" value="Nucleotidyltransferase"/>
    <property type="match status" value="1"/>
</dbReference>
<evidence type="ECO:0000313" key="2">
    <source>
        <dbReference type="Proteomes" id="UP000681870"/>
    </source>
</evidence>
<proteinExistence type="predicted"/>
<dbReference type="EMBL" id="JAGXBY010000003">
    <property type="protein sequence ID" value="MBS3680311.1"/>
    <property type="molecule type" value="Genomic_DNA"/>
</dbReference>
<gene>
    <name evidence="1" type="ORF">KGF86_08790</name>
</gene>
<dbReference type="Gene3D" id="3.30.460.10">
    <property type="entry name" value="Beta Polymerase, domain 2"/>
    <property type="match status" value="1"/>
</dbReference>
<comment type="caution">
    <text evidence="1">The sequence shown here is derived from an EMBL/GenBank/DDBJ whole genome shotgun (WGS) entry which is preliminary data.</text>
</comment>
<dbReference type="Gene3D" id="1.20.120.330">
    <property type="entry name" value="Nucleotidyltransferases domain 2"/>
    <property type="match status" value="1"/>
</dbReference>
<dbReference type="InterPro" id="IPR043519">
    <property type="entry name" value="NT_sf"/>
</dbReference>
<protein>
    <submittedName>
        <fullName evidence="1">Aminoglycoside 6-adenylyltransferase</fullName>
    </submittedName>
</protein>
<organism evidence="1 2">
    <name type="scientific">Ornithinibacillus massiliensis</name>
    <dbReference type="NCBI Taxonomy" id="1944633"/>
    <lineage>
        <taxon>Bacteria</taxon>
        <taxon>Bacillati</taxon>
        <taxon>Bacillota</taxon>
        <taxon>Bacilli</taxon>
        <taxon>Bacillales</taxon>
        <taxon>Bacillaceae</taxon>
        <taxon>Ornithinibacillus</taxon>
    </lineage>
</organism>
<dbReference type="PIRSF" id="PIRSF000812">
    <property type="entry name" value="AAD"/>
    <property type="match status" value="1"/>
</dbReference>
<dbReference type="Proteomes" id="UP000681870">
    <property type="component" value="Unassembled WGS sequence"/>
</dbReference>
<dbReference type="Pfam" id="PF04439">
    <property type="entry name" value="Adenyl_transf"/>
    <property type="match status" value="1"/>
</dbReference>
<keyword evidence="2" id="KW-1185">Reference proteome</keyword>
<accession>A0ABS5MDB2</accession>
<dbReference type="RefSeq" id="WP_211741613.1">
    <property type="nucleotide sequence ID" value="NZ_JAGXBY010000003.1"/>
</dbReference>
<evidence type="ECO:0000313" key="1">
    <source>
        <dbReference type="EMBL" id="MBS3680311.1"/>
    </source>
</evidence>
<dbReference type="SUPFAM" id="SSF81631">
    <property type="entry name" value="PAP/OAS1 substrate-binding domain"/>
    <property type="match status" value="1"/>
</dbReference>